<comment type="caution">
    <text evidence="1">The sequence shown here is derived from an EMBL/GenBank/DDBJ whole genome shotgun (WGS) entry which is preliminary data.</text>
</comment>
<dbReference type="EMBL" id="MU267598">
    <property type="protein sequence ID" value="KAH7915657.1"/>
    <property type="molecule type" value="Genomic_DNA"/>
</dbReference>
<organism evidence="1 2">
    <name type="scientific">Hygrophoropsis aurantiaca</name>
    <dbReference type="NCBI Taxonomy" id="72124"/>
    <lineage>
        <taxon>Eukaryota</taxon>
        <taxon>Fungi</taxon>
        <taxon>Dikarya</taxon>
        <taxon>Basidiomycota</taxon>
        <taxon>Agaricomycotina</taxon>
        <taxon>Agaricomycetes</taxon>
        <taxon>Agaricomycetidae</taxon>
        <taxon>Boletales</taxon>
        <taxon>Coniophorineae</taxon>
        <taxon>Hygrophoropsidaceae</taxon>
        <taxon>Hygrophoropsis</taxon>
    </lineage>
</organism>
<evidence type="ECO:0000313" key="1">
    <source>
        <dbReference type="EMBL" id="KAH7915657.1"/>
    </source>
</evidence>
<protein>
    <submittedName>
        <fullName evidence="1">DUF1183-domain-containing protein</fullName>
    </submittedName>
</protein>
<sequence length="280" mass="30919">MTRIALESIPALTFYKNTQTTARRTSPIEQLICVGKPCSLYQPEVVRCKNIGGSGTEVDWKCEADLPSSLRFGKVEVSCEGWNGPGDPFVMKGSCSLEYHLVQLPGTLRDDYSSFGRPSLPNWLKTLDASGMIFMIAWIAILALIAYNLIFSCLRRNYPPSGNFQRITPPRYPGAGGGSGNFHPGSPPPPYTKNPPEGSMWNPGFWTGAALGGLGAHLLNRSRSQPTRLYDWEEERSPFTARRRPTSNYDDRDRNWDRGEGSSNLGATRSSTGYGGSRSR</sequence>
<accession>A0ACB8AQV5</accession>
<evidence type="ECO:0000313" key="2">
    <source>
        <dbReference type="Proteomes" id="UP000790377"/>
    </source>
</evidence>
<reference evidence="1" key="1">
    <citation type="journal article" date="2021" name="New Phytol.">
        <title>Evolutionary innovations through gain and loss of genes in the ectomycorrhizal Boletales.</title>
        <authorList>
            <person name="Wu G."/>
            <person name="Miyauchi S."/>
            <person name="Morin E."/>
            <person name="Kuo A."/>
            <person name="Drula E."/>
            <person name="Varga T."/>
            <person name="Kohler A."/>
            <person name="Feng B."/>
            <person name="Cao Y."/>
            <person name="Lipzen A."/>
            <person name="Daum C."/>
            <person name="Hundley H."/>
            <person name="Pangilinan J."/>
            <person name="Johnson J."/>
            <person name="Barry K."/>
            <person name="LaButti K."/>
            <person name="Ng V."/>
            <person name="Ahrendt S."/>
            <person name="Min B."/>
            <person name="Choi I.G."/>
            <person name="Park H."/>
            <person name="Plett J.M."/>
            <person name="Magnuson J."/>
            <person name="Spatafora J.W."/>
            <person name="Nagy L.G."/>
            <person name="Henrissat B."/>
            <person name="Grigoriev I.V."/>
            <person name="Yang Z.L."/>
            <person name="Xu J."/>
            <person name="Martin F.M."/>
        </authorList>
    </citation>
    <scope>NUCLEOTIDE SEQUENCE</scope>
    <source>
        <strain evidence="1">ATCC 28755</strain>
    </source>
</reference>
<gene>
    <name evidence="1" type="ORF">BJ138DRAFT_1109531</name>
</gene>
<name>A0ACB8AQV5_9AGAM</name>
<proteinExistence type="predicted"/>
<dbReference type="Proteomes" id="UP000790377">
    <property type="component" value="Unassembled WGS sequence"/>
</dbReference>
<keyword evidence="2" id="KW-1185">Reference proteome</keyword>